<reference evidence="1 2" key="1">
    <citation type="submission" date="2014-04" db="EMBL/GenBank/DDBJ databases">
        <authorList>
            <consortium name="DOE Joint Genome Institute"/>
            <person name="Kuo A."/>
            <person name="Tarkka M."/>
            <person name="Buscot F."/>
            <person name="Kohler A."/>
            <person name="Nagy L.G."/>
            <person name="Floudas D."/>
            <person name="Copeland A."/>
            <person name="Barry K.W."/>
            <person name="Cichocki N."/>
            <person name="Veneault-Fourrey C."/>
            <person name="LaButti K."/>
            <person name="Lindquist E.A."/>
            <person name="Lipzen A."/>
            <person name="Lundell T."/>
            <person name="Morin E."/>
            <person name="Murat C."/>
            <person name="Sun H."/>
            <person name="Tunlid A."/>
            <person name="Henrissat B."/>
            <person name="Grigoriev I.V."/>
            <person name="Hibbett D.S."/>
            <person name="Martin F."/>
            <person name="Nordberg H.P."/>
            <person name="Cantor M.N."/>
            <person name="Hua S.X."/>
        </authorList>
    </citation>
    <scope>NUCLEOTIDE SEQUENCE [LARGE SCALE GENOMIC DNA]</scope>
    <source>
        <strain evidence="1 2">F 1598</strain>
    </source>
</reference>
<evidence type="ECO:0000313" key="1">
    <source>
        <dbReference type="EMBL" id="KIM79644.1"/>
    </source>
</evidence>
<evidence type="ECO:0000313" key="2">
    <source>
        <dbReference type="Proteomes" id="UP000054166"/>
    </source>
</evidence>
<keyword evidence="2" id="KW-1185">Reference proteome</keyword>
<dbReference type="Proteomes" id="UP000054166">
    <property type="component" value="Unassembled WGS sequence"/>
</dbReference>
<name>A0A0C3FIM9_PILCF</name>
<dbReference type="HOGENOM" id="CLU_2590612_0_0_1"/>
<accession>A0A0C3FIM9</accession>
<dbReference type="InParanoid" id="A0A0C3FIM9"/>
<gene>
    <name evidence="1" type="ORF">PILCRDRAFT_551360</name>
</gene>
<proteinExistence type="predicted"/>
<protein>
    <submittedName>
        <fullName evidence="1">Uncharacterized protein</fullName>
    </submittedName>
</protein>
<dbReference type="EMBL" id="KN833008">
    <property type="protein sequence ID" value="KIM79644.1"/>
    <property type="molecule type" value="Genomic_DNA"/>
</dbReference>
<dbReference type="AlphaFoldDB" id="A0A0C3FIM9"/>
<organism evidence="1 2">
    <name type="scientific">Piloderma croceum (strain F 1598)</name>
    <dbReference type="NCBI Taxonomy" id="765440"/>
    <lineage>
        <taxon>Eukaryota</taxon>
        <taxon>Fungi</taxon>
        <taxon>Dikarya</taxon>
        <taxon>Basidiomycota</taxon>
        <taxon>Agaricomycotina</taxon>
        <taxon>Agaricomycetes</taxon>
        <taxon>Agaricomycetidae</taxon>
        <taxon>Atheliales</taxon>
        <taxon>Atheliaceae</taxon>
        <taxon>Piloderma</taxon>
    </lineage>
</organism>
<reference evidence="2" key="2">
    <citation type="submission" date="2015-01" db="EMBL/GenBank/DDBJ databases">
        <title>Evolutionary Origins and Diversification of the Mycorrhizal Mutualists.</title>
        <authorList>
            <consortium name="DOE Joint Genome Institute"/>
            <consortium name="Mycorrhizal Genomics Consortium"/>
            <person name="Kohler A."/>
            <person name="Kuo A."/>
            <person name="Nagy L.G."/>
            <person name="Floudas D."/>
            <person name="Copeland A."/>
            <person name="Barry K.W."/>
            <person name="Cichocki N."/>
            <person name="Veneault-Fourrey C."/>
            <person name="LaButti K."/>
            <person name="Lindquist E.A."/>
            <person name="Lipzen A."/>
            <person name="Lundell T."/>
            <person name="Morin E."/>
            <person name="Murat C."/>
            <person name="Riley R."/>
            <person name="Ohm R."/>
            <person name="Sun H."/>
            <person name="Tunlid A."/>
            <person name="Henrissat B."/>
            <person name="Grigoriev I.V."/>
            <person name="Hibbett D.S."/>
            <person name="Martin F."/>
        </authorList>
    </citation>
    <scope>NUCLEOTIDE SEQUENCE [LARGE SCALE GENOMIC DNA]</scope>
    <source>
        <strain evidence="2">F 1598</strain>
    </source>
</reference>
<sequence length="80" mass="9123">MQRAILKRDVTSTNSLRHFGFEICSVCEQSKRAILGNSLCGLLRFPNLRCSNNRRRQTHNGYGISDLKYTSVASNRSVLY</sequence>